<proteinExistence type="predicted"/>
<name>A0AAV7T4V5_PLEWA</name>
<organism evidence="2 3">
    <name type="scientific">Pleurodeles waltl</name>
    <name type="common">Iberian ribbed newt</name>
    <dbReference type="NCBI Taxonomy" id="8319"/>
    <lineage>
        <taxon>Eukaryota</taxon>
        <taxon>Metazoa</taxon>
        <taxon>Chordata</taxon>
        <taxon>Craniata</taxon>
        <taxon>Vertebrata</taxon>
        <taxon>Euteleostomi</taxon>
        <taxon>Amphibia</taxon>
        <taxon>Batrachia</taxon>
        <taxon>Caudata</taxon>
        <taxon>Salamandroidea</taxon>
        <taxon>Salamandridae</taxon>
        <taxon>Pleurodelinae</taxon>
        <taxon>Pleurodeles</taxon>
    </lineage>
</organism>
<dbReference type="AlphaFoldDB" id="A0AAV7T4V5"/>
<dbReference type="Proteomes" id="UP001066276">
    <property type="component" value="Chromosome 4_1"/>
</dbReference>
<keyword evidence="3" id="KW-1185">Reference proteome</keyword>
<protein>
    <submittedName>
        <fullName evidence="2">Uncharacterized protein</fullName>
    </submittedName>
</protein>
<evidence type="ECO:0000313" key="3">
    <source>
        <dbReference type="Proteomes" id="UP001066276"/>
    </source>
</evidence>
<accession>A0AAV7T4V5</accession>
<sequence length="122" mass="13203">MVCDGPAGTSPHTRPTCADVACGVQEHHGASAERDVEENDEERDGDEERRDSGKEEREGDEEEKRGQSNPEPGEWLLPNRGIEDHEAAGGGLQTVVTLGGGMQNPARLLEEHGIVRCVTTPY</sequence>
<evidence type="ECO:0000313" key="2">
    <source>
        <dbReference type="EMBL" id="KAJ1171336.1"/>
    </source>
</evidence>
<feature type="compositionally biased region" description="Acidic residues" evidence="1">
    <location>
        <begin position="35"/>
        <end position="45"/>
    </location>
</feature>
<feature type="region of interest" description="Disordered" evidence="1">
    <location>
        <begin position="27"/>
        <end position="88"/>
    </location>
</feature>
<dbReference type="EMBL" id="JANPWB010000007">
    <property type="protein sequence ID" value="KAJ1171336.1"/>
    <property type="molecule type" value="Genomic_DNA"/>
</dbReference>
<reference evidence="2" key="1">
    <citation type="journal article" date="2022" name="bioRxiv">
        <title>Sequencing and chromosome-scale assembly of the giantPleurodeles waltlgenome.</title>
        <authorList>
            <person name="Brown T."/>
            <person name="Elewa A."/>
            <person name="Iarovenko S."/>
            <person name="Subramanian E."/>
            <person name="Araus A.J."/>
            <person name="Petzold A."/>
            <person name="Susuki M."/>
            <person name="Suzuki K.-i.T."/>
            <person name="Hayashi T."/>
            <person name="Toyoda A."/>
            <person name="Oliveira C."/>
            <person name="Osipova E."/>
            <person name="Leigh N.D."/>
            <person name="Simon A."/>
            <person name="Yun M.H."/>
        </authorList>
    </citation>
    <scope>NUCLEOTIDE SEQUENCE</scope>
    <source>
        <strain evidence="2">20211129_DDA</strain>
        <tissue evidence="2">Liver</tissue>
    </source>
</reference>
<comment type="caution">
    <text evidence="2">The sequence shown here is derived from an EMBL/GenBank/DDBJ whole genome shotgun (WGS) entry which is preliminary data.</text>
</comment>
<evidence type="ECO:0000256" key="1">
    <source>
        <dbReference type="SAM" id="MobiDB-lite"/>
    </source>
</evidence>
<gene>
    <name evidence="2" type="ORF">NDU88_003199</name>
</gene>
<feature type="compositionally biased region" description="Basic and acidic residues" evidence="1">
    <location>
        <begin position="46"/>
        <end position="66"/>
    </location>
</feature>